<name>A0AAV8UK87_9RHOD</name>
<dbReference type="Pfam" id="PF12352">
    <property type="entry name" value="V-SNARE_C"/>
    <property type="match status" value="1"/>
</dbReference>
<evidence type="ECO:0000313" key="9">
    <source>
        <dbReference type="EMBL" id="KAJ8902960.1"/>
    </source>
</evidence>
<dbReference type="AlphaFoldDB" id="A0AAV8UK87"/>
<comment type="subcellular location">
    <subcellularLocation>
        <location evidence="1">Golgi apparatus membrane</location>
        <topology evidence="1">Single-pass type IV membrane protein</topology>
    </subcellularLocation>
</comment>
<evidence type="ECO:0008006" key="11">
    <source>
        <dbReference type="Google" id="ProtNLM"/>
    </source>
</evidence>
<evidence type="ECO:0000256" key="5">
    <source>
        <dbReference type="ARBA" id="ARBA00022927"/>
    </source>
</evidence>
<keyword evidence="3" id="KW-0813">Transport</keyword>
<evidence type="ECO:0000256" key="3">
    <source>
        <dbReference type="ARBA" id="ARBA00022448"/>
    </source>
</evidence>
<evidence type="ECO:0000256" key="6">
    <source>
        <dbReference type="ARBA" id="ARBA00022989"/>
    </source>
</evidence>
<dbReference type="InterPro" id="IPR023601">
    <property type="entry name" value="Golgi_SNAP_su1"/>
</dbReference>
<dbReference type="GO" id="GO:0031201">
    <property type="term" value="C:SNARE complex"/>
    <property type="evidence" value="ECO:0007669"/>
    <property type="project" value="TreeGrafter"/>
</dbReference>
<keyword evidence="8" id="KW-0472">Membrane</keyword>
<dbReference type="GO" id="GO:0005797">
    <property type="term" value="C:Golgi medial cisterna"/>
    <property type="evidence" value="ECO:0007669"/>
    <property type="project" value="TreeGrafter"/>
</dbReference>
<keyword evidence="5" id="KW-0653">Protein transport</keyword>
<evidence type="ECO:0000256" key="1">
    <source>
        <dbReference type="ARBA" id="ARBA00004409"/>
    </source>
</evidence>
<evidence type="ECO:0000313" key="10">
    <source>
        <dbReference type="Proteomes" id="UP001157974"/>
    </source>
</evidence>
<organism evidence="9 10">
    <name type="scientific">Rhodosorus marinus</name>
    <dbReference type="NCBI Taxonomy" id="101924"/>
    <lineage>
        <taxon>Eukaryota</taxon>
        <taxon>Rhodophyta</taxon>
        <taxon>Stylonematophyceae</taxon>
        <taxon>Stylonematales</taxon>
        <taxon>Stylonemataceae</taxon>
        <taxon>Rhodosorus</taxon>
    </lineage>
</organism>
<comment type="similarity">
    <text evidence="2">Belongs to the GOSR1 family.</text>
</comment>
<keyword evidence="4" id="KW-0812">Transmembrane</keyword>
<keyword evidence="10" id="KW-1185">Reference proteome</keyword>
<dbReference type="GO" id="GO:0005801">
    <property type="term" value="C:cis-Golgi network"/>
    <property type="evidence" value="ECO:0007669"/>
    <property type="project" value="InterPro"/>
</dbReference>
<sequence length="263" mass="28878">MSQRPSAAHSWDGLRREARQLENEMEASLNSFAKLGTKSMDSRGGGAGAMEHVAMEIETLLARLTDIVEAMEAYLASNAAASGNPTMAHTLERHSEILNDYKREFRKRKGTLTFGRDHHELVAGGRVKEKTDSADGKGHEALYSERAAVTGATNAVDNTLSQGNTLREQLENQRAMFSSMMTRMESVSGSMPSISKLINQIKHKKRRDVLVLGLTVAVLVVPAEDYFSVLHEDFPYSALVPAKQFCSALPDKLIQNAQMKGPS</sequence>
<dbReference type="EMBL" id="JAMWBK010000008">
    <property type="protein sequence ID" value="KAJ8902960.1"/>
    <property type="molecule type" value="Genomic_DNA"/>
</dbReference>
<dbReference type="Proteomes" id="UP001157974">
    <property type="component" value="Unassembled WGS sequence"/>
</dbReference>
<evidence type="ECO:0000256" key="8">
    <source>
        <dbReference type="ARBA" id="ARBA00023136"/>
    </source>
</evidence>
<keyword evidence="7" id="KW-0333">Golgi apparatus</keyword>
<evidence type="ECO:0000256" key="4">
    <source>
        <dbReference type="ARBA" id="ARBA00022692"/>
    </source>
</evidence>
<keyword evidence="6" id="KW-1133">Transmembrane helix</keyword>
<dbReference type="GO" id="GO:0015031">
    <property type="term" value="P:protein transport"/>
    <property type="evidence" value="ECO:0007669"/>
    <property type="project" value="UniProtKB-KW"/>
</dbReference>
<accession>A0AAV8UK87</accession>
<evidence type="ECO:0000256" key="2">
    <source>
        <dbReference type="ARBA" id="ARBA00008473"/>
    </source>
</evidence>
<comment type="caution">
    <text evidence="9">The sequence shown here is derived from an EMBL/GenBank/DDBJ whole genome shotgun (WGS) entry which is preliminary data.</text>
</comment>
<proteinExistence type="inferred from homology"/>
<dbReference type="PANTHER" id="PTHR21094">
    <property type="entry name" value="GOS-28 SNARE- RELATED"/>
    <property type="match status" value="1"/>
</dbReference>
<dbReference type="PANTHER" id="PTHR21094:SF2">
    <property type="entry name" value="GOLGI SNAP RECEPTOR COMPLEX MEMBER 1"/>
    <property type="match status" value="1"/>
</dbReference>
<dbReference type="GO" id="GO:0000139">
    <property type="term" value="C:Golgi membrane"/>
    <property type="evidence" value="ECO:0007669"/>
    <property type="project" value="UniProtKB-SubCell"/>
</dbReference>
<gene>
    <name evidence="9" type="ORF">NDN08_006277</name>
</gene>
<evidence type="ECO:0000256" key="7">
    <source>
        <dbReference type="ARBA" id="ARBA00023034"/>
    </source>
</evidence>
<dbReference type="GO" id="GO:0006906">
    <property type="term" value="P:vesicle fusion"/>
    <property type="evidence" value="ECO:0007669"/>
    <property type="project" value="TreeGrafter"/>
</dbReference>
<dbReference type="GO" id="GO:0006888">
    <property type="term" value="P:endoplasmic reticulum to Golgi vesicle-mediated transport"/>
    <property type="evidence" value="ECO:0007669"/>
    <property type="project" value="InterPro"/>
</dbReference>
<dbReference type="GO" id="GO:0005484">
    <property type="term" value="F:SNAP receptor activity"/>
    <property type="evidence" value="ECO:0007669"/>
    <property type="project" value="TreeGrafter"/>
</dbReference>
<dbReference type="GO" id="GO:0048219">
    <property type="term" value="P:inter-Golgi cisterna vesicle-mediated transport"/>
    <property type="evidence" value="ECO:0007669"/>
    <property type="project" value="TreeGrafter"/>
</dbReference>
<protein>
    <recommendedName>
        <fullName evidence="11">Golgi SNAP receptor complex member 1</fullName>
    </recommendedName>
</protein>
<reference evidence="9 10" key="1">
    <citation type="journal article" date="2023" name="Nat. Commun.">
        <title>Origin of minicircular mitochondrial genomes in red algae.</title>
        <authorList>
            <person name="Lee Y."/>
            <person name="Cho C.H."/>
            <person name="Lee Y.M."/>
            <person name="Park S.I."/>
            <person name="Yang J.H."/>
            <person name="West J.A."/>
            <person name="Bhattacharya D."/>
            <person name="Yoon H.S."/>
        </authorList>
    </citation>
    <scope>NUCLEOTIDE SEQUENCE [LARGE SCALE GENOMIC DNA]</scope>
    <source>
        <strain evidence="9 10">CCMP1338</strain>
        <tissue evidence="9">Whole cell</tissue>
    </source>
</reference>